<dbReference type="PROSITE" id="PS51257">
    <property type="entry name" value="PROKAR_LIPOPROTEIN"/>
    <property type="match status" value="1"/>
</dbReference>
<protein>
    <recommendedName>
        <fullName evidence="3">Right handed beta helix region</fullName>
    </recommendedName>
</protein>
<reference evidence="2" key="1">
    <citation type="journal article" date="2019" name="Int. J. Syst. Evol. Microbiol.">
        <title>The Global Catalogue of Microorganisms (GCM) 10K type strain sequencing project: providing services to taxonomists for standard genome sequencing and annotation.</title>
        <authorList>
            <consortium name="The Broad Institute Genomics Platform"/>
            <consortium name="The Broad Institute Genome Sequencing Center for Infectious Disease"/>
            <person name="Wu L."/>
            <person name="Ma J."/>
        </authorList>
    </citation>
    <scope>NUCLEOTIDE SEQUENCE [LARGE SCALE GENOMIC DNA]</scope>
    <source>
        <strain evidence="2">CCUG 53762</strain>
    </source>
</reference>
<keyword evidence="2" id="KW-1185">Reference proteome</keyword>
<evidence type="ECO:0000313" key="1">
    <source>
        <dbReference type="EMBL" id="MFD1628990.1"/>
    </source>
</evidence>
<name>A0ABW4I8D5_9SPHI</name>
<comment type="caution">
    <text evidence="1">The sequence shown here is derived from an EMBL/GenBank/DDBJ whole genome shotgun (WGS) entry which is preliminary data.</text>
</comment>
<organism evidence="1 2">
    <name type="scientific">Pseudopedobacter beijingensis</name>
    <dbReference type="NCBI Taxonomy" id="1207056"/>
    <lineage>
        <taxon>Bacteria</taxon>
        <taxon>Pseudomonadati</taxon>
        <taxon>Bacteroidota</taxon>
        <taxon>Sphingobacteriia</taxon>
        <taxon>Sphingobacteriales</taxon>
        <taxon>Sphingobacteriaceae</taxon>
        <taxon>Pseudopedobacter</taxon>
    </lineage>
</organism>
<dbReference type="SUPFAM" id="SSF51126">
    <property type="entry name" value="Pectin lyase-like"/>
    <property type="match status" value="1"/>
</dbReference>
<dbReference type="Proteomes" id="UP001597118">
    <property type="component" value="Unassembled WGS sequence"/>
</dbReference>
<accession>A0ABW4I8D5</accession>
<sequence>MKVFGLLTICSFLFLIACNKEQSFDNSPSARLNFSTDTLFFDTVFTEQGSTMRTLKIFNYNKQKIRINELKLAGLGSSSFKMNVNGVSTDKLANIEIDGNDSIYVFVKVFIDPNAQNSTFLVEDSILINFNQKTQKIPLVAYGQNAVYIKSEQITSNTTFTKDKPYLIFGNLVVDKDATLTIDGGAKVYFHKKSKLTVNGTLQANGTLTDSIVFASDRTERIYRDEPGQWEGIYLNPSSKDSHFNYCIIKNAITGVYVDSLSNNSNPKLLLTNTIIKNHQIAGILAYRTHITGINNLLFNCGKYLLGVFNGGNYQFYQSTFAGYNPNMSRTDASVYFSDKNSSNTSSYLLDIDFRNNIIWGNNRNELEIIKETTQPHTINFERNVLKTTESTISQDNIFNIDPIFRNPRFSDFRVNEFSVANDYGKSIFIGLPSIFIDTDLQGYSRVFPSTVGCYEKKAEP</sequence>
<gene>
    <name evidence="1" type="ORF">ACFSAH_03830</name>
</gene>
<dbReference type="RefSeq" id="WP_379661371.1">
    <property type="nucleotide sequence ID" value="NZ_JBHUDG010000003.1"/>
</dbReference>
<evidence type="ECO:0000313" key="2">
    <source>
        <dbReference type="Proteomes" id="UP001597118"/>
    </source>
</evidence>
<dbReference type="EMBL" id="JBHUDG010000003">
    <property type="protein sequence ID" value="MFD1628990.1"/>
    <property type="molecule type" value="Genomic_DNA"/>
</dbReference>
<dbReference type="InterPro" id="IPR011050">
    <property type="entry name" value="Pectin_lyase_fold/virulence"/>
</dbReference>
<evidence type="ECO:0008006" key="3">
    <source>
        <dbReference type="Google" id="ProtNLM"/>
    </source>
</evidence>
<proteinExistence type="predicted"/>